<dbReference type="Proteomes" id="UP000010729">
    <property type="component" value="Unassembled WGS sequence"/>
</dbReference>
<comment type="catalytic activity">
    <reaction evidence="1">
        <text>D-mannose 6-phosphate = D-fructose 6-phosphate</text>
        <dbReference type="Rhea" id="RHEA:12356"/>
        <dbReference type="ChEBI" id="CHEBI:58735"/>
        <dbReference type="ChEBI" id="CHEBI:61527"/>
        <dbReference type="EC" id="5.3.1.8"/>
    </reaction>
</comment>
<organism evidence="10 11">
    <name type="scientific">Arthrobacter crystallopoietes BAB-32</name>
    <dbReference type="NCBI Taxonomy" id="1246476"/>
    <lineage>
        <taxon>Bacteria</taxon>
        <taxon>Bacillati</taxon>
        <taxon>Actinomycetota</taxon>
        <taxon>Actinomycetes</taxon>
        <taxon>Micrococcales</taxon>
        <taxon>Micrococcaceae</taxon>
        <taxon>Crystallibacter</taxon>
    </lineage>
</organism>
<evidence type="ECO:0000313" key="10">
    <source>
        <dbReference type="EMBL" id="EMY32409.1"/>
    </source>
</evidence>
<accession>N1UXC6</accession>
<feature type="domain" description="Phosphomannose isomerase type I catalytic" evidence="9">
    <location>
        <begin position="1"/>
        <end position="150"/>
    </location>
</feature>
<protein>
    <recommendedName>
        <fullName evidence="3">mannose-6-phosphate isomerase</fullName>
        <ecNumber evidence="3">5.3.1.8</ecNumber>
    </recommendedName>
</protein>
<evidence type="ECO:0000256" key="3">
    <source>
        <dbReference type="ARBA" id="ARBA00011956"/>
    </source>
</evidence>
<dbReference type="NCBIfam" id="TIGR00218">
    <property type="entry name" value="manA"/>
    <property type="match status" value="1"/>
</dbReference>
<dbReference type="AlphaFoldDB" id="N1UXC6"/>
<dbReference type="EMBL" id="ANPE02000277">
    <property type="protein sequence ID" value="EMY32409.1"/>
    <property type="molecule type" value="Genomic_DNA"/>
</dbReference>
<dbReference type="InterPro" id="IPR001250">
    <property type="entry name" value="Man6P_Isoase-1"/>
</dbReference>
<dbReference type="InterPro" id="IPR018050">
    <property type="entry name" value="Pmannose_isomerase-type1_CS"/>
</dbReference>
<dbReference type="Gene3D" id="1.10.441.10">
    <property type="entry name" value="Phosphomannose Isomerase, domain 2"/>
    <property type="match status" value="1"/>
</dbReference>
<dbReference type="GO" id="GO:0005975">
    <property type="term" value="P:carbohydrate metabolic process"/>
    <property type="evidence" value="ECO:0007669"/>
    <property type="project" value="InterPro"/>
</dbReference>
<dbReference type="GO" id="GO:0005829">
    <property type="term" value="C:cytosol"/>
    <property type="evidence" value="ECO:0007669"/>
    <property type="project" value="TreeGrafter"/>
</dbReference>
<dbReference type="PRINTS" id="PR00714">
    <property type="entry name" value="MAN6PISMRASE"/>
</dbReference>
<evidence type="ECO:0000256" key="2">
    <source>
        <dbReference type="ARBA" id="ARBA00010772"/>
    </source>
</evidence>
<dbReference type="EC" id="5.3.1.8" evidence="3"/>
<dbReference type="Pfam" id="PF20511">
    <property type="entry name" value="PMI_typeI_cat"/>
    <property type="match status" value="1"/>
</dbReference>
<dbReference type="OrthoDB" id="9792649at2"/>
<dbReference type="Gene3D" id="2.60.120.10">
    <property type="entry name" value="Jelly Rolls"/>
    <property type="match status" value="2"/>
</dbReference>
<dbReference type="PIRSF" id="PIRSF001480">
    <property type="entry name" value="Mannose-6-phosphate_isomerase"/>
    <property type="match status" value="1"/>
</dbReference>
<dbReference type="InterPro" id="IPR046457">
    <property type="entry name" value="PMI_typeI_cat"/>
</dbReference>
<evidence type="ECO:0000256" key="6">
    <source>
        <dbReference type="ARBA" id="ARBA00023235"/>
    </source>
</evidence>
<proteinExistence type="inferred from homology"/>
<evidence type="ECO:0000256" key="4">
    <source>
        <dbReference type="ARBA" id="ARBA00022723"/>
    </source>
</evidence>
<dbReference type="GO" id="GO:0009298">
    <property type="term" value="P:GDP-mannose biosynthetic process"/>
    <property type="evidence" value="ECO:0007669"/>
    <property type="project" value="InterPro"/>
</dbReference>
<dbReference type="GO" id="GO:0004476">
    <property type="term" value="F:mannose-6-phosphate isomerase activity"/>
    <property type="evidence" value="ECO:0007669"/>
    <property type="project" value="UniProtKB-EC"/>
</dbReference>
<keyword evidence="4 8" id="KW-0479">Metal-binding</keyword>
<feature type="binding site" evidence="8">
    <location>
        <position position="134"/>
    </location>
    <ligand>
        <name>Zn(2+)</name>
        <dbReference type="ChEBI" id="CHEBI:29105"/>
    </ligand>
</feature>
<feature type="binding site" evidence="8">
    <location>
        <position position="99"/>
    </location>
    <ligand>
        <name>Zn(2+)</name>
        <dbReference type="ChEBI" id="CHEBI:29105"/>
    </ligand>
</feature>
<dbReference type="InterPro" id="IPR016305">
    <property type="entry name" value="Mannose-6-P_Isomerase"/>
</dbReference>
<dbReference type="PROSITE" id="PS00965">
    <property type="entry name" value="PMI_I_1"/>
    <property type="match status" value="1"/>
</dbReference>
<dbReference type="InterPro" id="IPR011051">
    <property type="entry name" value="RmlC_Cupin_sf"/>
</dbReference>
<keyword evidence="5 8" id="KW-0862">Zinc</keyword>
<dbReference type="RefSeq" id="WP_005274376.1">
    <property type="nucleotide sequence ID" value="NZ_ANPE02000277.1"/>
</dbReference>
<evidence type="ECO:0000256" key="7">
    <source>
        <dbReference type="PIRSR" id="PIRSR001480-1"/>
    </source>
</evidence>
<feature type="binding site" evidence="8">
    <location>
        <position position="97"/>
    </location>
    <ligand>
        <name>Zn(2+)</name>
        <dbReference type="ChEBI" id="CHEBI:29105"/>
    </ligand>
</feature>
<evidence type="ECO:0000256" key="5">
    <source>
        <dbReference type="ARBA" id="ARBA00022833"/>
    </source>
</evidence>
<dbReference type="PANTHER" id="PTHR10309">
    <property type="entry name" value="MANNOSE-6-PHOSPHATE ISOMERASE"/>
    <property type="match status" value="1"/>
</dbReference>
<keyword evidence="11" id="KW-1185">Reference proteome</keyword>
<feature type="binding site" evidence="8">
    <location>
        <position position="269"/>
    </location>
    <ligand>
        <name>Zn(2+)</name>
        <dbReference type="ChEBI" id="CHEBI:29105"/>
    </ligand>
</feature>
<comment type="caution">
    <text evidence="10">The sequence shown here is derived from an EMBL/GenBank/DDBJ whole genome shotgun (WGS) entry which is preliminary data.</text>
</comment>
<reference evidence="10 11" key="1">
    <citation type="journal article" date="2013" name="Genome Announc.">
        <title>Draft Genome Sequence of Arthrobacter crystallopoietes Strain BAB-32, Revealing Genes for Bioremediation.</title>
        <authorList>
            <person name="Joshi M.N."/>
            <person name="Pandit A.S."/>
            <person name="Sharma A."/>
            <person name="Pandya R.V."/>
            <person name="Desai S.M."/>
            <person name="Saxena A.K."/>
            <person name="Bagatharia S.B."/>
        </authorList>
    </citation>
    <scope>NUCLEOTIDE SEQUENCE [LARGE SCALE GENOMIC DNA]</scope>
    <source>
        <strain evidence="10 11">BAB-32</strain>
    </source>
</reference>
<evidence type="ECO:0000313" key="11">
    <source>
        <dbReference type="Proteomes" id="UP000010729"/>
    </source>
</evidence>
<comment type="cofactor">
    <cofactor evidence="8">
        <name>Zn(2+)</name>
        <dbReference type="ChEBI" id="CHEBI:29105"/>
    </cofactor>
    <text evidence="8">Binds 1 zinc ion per subunit.</text>
</comment>
<feature type="active site" evidence="7">
    <location>
        <position position="288"/>
    </location>
</feature>
<sequence length="426" mass="45646">MYRLTNVMRPYAWGSMTAIAELFGREPSGGPEAELWIGAHPDSPSTVHLPDGEEQPLTDFIDDAPGLALGEDVLGLFGPKLPFLTKVLAADEALSLQVHPTLEQARAGYARENENAVPFTAPERSYRDDNHKPEMVFALTEFHALCGFRKPEDSAVLFRRLLEHLVTADAQTDLLERVIGLLEGPDAPAAIRDAFVALLDGGTEAAALVDSTANVLAKLPESELGPELAAVRWLIDLYPQDPGTLISLLLNLLTLQPGDALCLPAGNVHAYLKGLGIEVMATSDNVLRGGLTPKFINVPELLAITDFRPIDPPMVPRQTTDAGQELYCPPFAEFQLQRIELNDGATPVALAQHGPAVVLAVSGSALLDSPVTDLTLRRGESAFIPASEQPVLVHPVLDQGGPAVLFAVTCAGNAAEFDEQRTETNA</sequence>
<evidence type="ECO:0000259" key="9">
    <source>
        <dbReference type="Pfam" id="PF20511"/>
    </source>
</evidence>
<name>N1UXC6_9MICC</name>
<comment type="similarity">
    <text evidence="2">Belongs to the mannose-6-phosphate isomerase type 1 family.</text>
</comment>
<dbReference type="GO" id="GO:0008270">
    <property type="term" value="F:zinc ion binding"/>
    <property type="evidence" value="ECO:0007669"/>
    <property type="project" value="InterPro"/>
</dbReference>
<keyword evidence="6 10" id="KW-0413">Isomerase</keyword>
<gene>
    <name evidence="10" type="ORF">D477_020328</name>
</gene>
<dbReference type="InterPro" id="IPR014710">
    <property type="entry name" value="RmlC-like_jellyroll"/>
</dbReference>
<evidence type="ECO:0000256" key="1">
    <source>
        <dbReference type="ARBA" id="ARBA00000757"/>
    </source>
</evidence>
<dbReference type="SUPFAM" id="SSF51182">
    <property type="entry name" value="RmlC-like cupins"/>
    <property type="match status" value="1"/>
</dbReference>
<dbReference type="CDD" id="cd07011">
    <property type="entry name" value="cupin_PMI_type_I_N"/>
    <property type="match status" value="1"/>
</dbReference>
<evidence type="ECO:0000256" key="8">
    <source>
        <dbReference type="PIRSR" id="PIRSR001480-2"/>
    </source>
</evidence>
<dbReference type="PANTHER" id="PTHR10309:SF0">
    <property type="entry name" value="MANNOSE-6-PHOSPHATE ISOMERASE"/>
    <property type="match status" value="1"/>
</dbReference>